<dbReference type="VEuPathDB" id="FungiDB:PPTG_11945"/>
<dbReference type="EMBL" id="KI672065">
    <property type="protein sequence ID" value="ETL43880.1"/>
    <property type="molecule type" value="Genomic_DNA"/>
</dbReference>
<feature type="compositionally biased region" description="Low complexity" evidence="1">
    <location>
        <begin position="56"/>
        <end position="79"/>
    </location>
</feature>
<feature type="compositionally biased region" description="Acidic residues" evidence="1">
    <location>
        <begin position="26"/>
        <end position="37"/>
    </location>
</feature>
<reference evidence="2 3" key="1">
    <citation type="submission" date="2013-11" db="EMBL/GenBank/DDBJ databases">
        <title>The Genome Sequence of Phytophthora parasitica CJ05E6.</title>
        <authorList>
            <consortium name="The Broad Institute Genomics Platform"/>
            <person name="Russ C."/>
            <person name="Tyler B."/>
            <person name="Panabieres F."/>
            <person name="Shan W."/>
            <person name="Tripathy S."/>
            <person name="Grunwald N."/>
            <person name="Machado M."/>
            <person name="Johnson C.S."/>
            <person name="Arredondo F."/>
            <person name="Hong C."/>
            <person name="Coffey M."/>
            <person name="Young S.K."/>
            <person name="Zeng Q."/>
            <person name="Gargeya S."/>
            <person name="Fitzgerald M."/>
            <person name="Abouelleil A."/>
            <person name="Alvarado L."/>
            <person name="Chapman S.B."/>
            <person name="Gainer-Dewar J."/>
            <person name="Goldberg J."/>
            <person name="Griggs A."/>
            <person name="Gujja S."/>
            <person name="Hansen M."/>
            <person name="Howarth C."/>
            <person name="Imamovic A."/>
            <person name="Ireland A."/>
            <person name="Larimer J."/>
            <person name="McCowan C."/>
            <person name="Murphy C."/>
            <person name="Pearson M."/>
            <person name="Poon T.W."/>
            <person name="Priest M."/>
            <person name="Roberts A."/>
            <person name="Saif S."/>
            <person name="Shea T."/>
            <person name="Sykes S."/>
            <person name="Wortman J."/>
            <person name="Nusbaum C."/>
            <person name="Birren B."/>
        </authorList>
    </citation>
    <scope>NUCLEOTIDE SEQUENCE [LARGE SCALE GENOMIC DNA]</scope>
    <source>
        <strain evidence="2 3">CJ05E6</strain>
    </source>
</reference>
<feature type="compositionally biased region" description="Polar residues" evidence="1">
    <location>
        <begin position="309"/>
        <end position="328"/>
    </location>
</feature>
<dbReference type="Proteomes" id="UP000053864">
    <property type="component" value="Unassembled WGS sequence"/>
</dbReference>
<gene>
    <name evidence="2" type="ORF">L916_05709</name>
</gene>
<feature type="region of interest" description="Disordered" evidence="1">
    <location>
        <begin position="283"/>
        <end position="346"/>
    </location>
</feature>
<feature type="non-terminal residue" evidence="2">
    <location>
        <position position="402"/>
    </location>
</feature>
<proteinExistence type="predicted"/>
<dbReference type="VEuPathDB" id="FungiDB:PPTG_14100"/>
<sequence>MTRVTAALDGKNLLGFVTRAYYAGDSDPEFSDDDDLDPALFDENQAVSETLDEIGTPSADPSEGSSSSEPSESNSTASDAGGDVEKTQGNLSVVKTLASTKQDEHKRVEKLKAKRNNAELKSTSPHGSKSEGTICSKYECAAVHGDPYYIQSYVMTMNGASHEGAAEATDSVMSDQQKSLYLYHALQEEWKSKMTVWKGTRKYIPYEDLKRNIETKVHHELARNRYVLKQGTPESRETRAEKAMKATIPEPAPAPVAPKGESALVSYMNCTYCLRNNYDRISQRSHPCKGGNNSNGKGGNKSRYKNSNTNMGSSDGQRSRNDTSQGRSKFNGRRNRNNDADDSDDYGIVATTTLDLSPTIEAMGLMADANAQDPMWTGYTRQVSPNPTWFEELTPSAGKAIT</sequence>
<dbReference type="AlphaFoldDB" id="W2JBT4"/>
<organism evidence="2 3">
    <name type="scientific">Phytophthora nicotianae</name>
    <name type="common">Potato buckeye rot agent</name>
    <name type="synonym">Phytophthora parasitica</name>
    <dbReference type="NCBI Taxonomy" id="4792"/>
    <lineage>
        <taxon>Eukaryota</taxon>
        <taxon>Sar</taxon>
        <taxon>Stramenopiles</taxon>
        <taxon>Oomycota</taxon>
        <taxon>Peronosporomycetes</taxon>
        <taxon>Peronosporales</taxon>
        <taxon>Peronosporaceae</taxon>
        <taxon>Phytophthora</taxon>
    </lineage>
</organism>
<evidence type="ECO:0000313" key="2">
    <source>
        <dbReference type="EMBL" id="ETL43880.1"/>
    </source>
</evidence>
<evidence type="ECO:0000313" key="3">
    <source>
        <dbReference type="Proteomes" id="UP000053864"/>
    </source>
</evidence>
<name>W2JBT4_PHYNI</name>
<feature type="region of interest" description="Disordered" evidence="1">
    <location>
        <begin position="24"/>
        <end position="90"/>
    </location>
</feature>
<evidence type="ECO:0000256" key="1">
    <source>
        <dbReference type="SAM" id="MobiDB-lite"/>
    </source>
</evidence>
<protein>
    <submittedName>
        <fullName evidence="2">Uncharacterized protein</fullName>
    </submittedName>
</protein>
<accession>W2JBT4</accession>